<evidence type="ECO:0000313" key="1">
    <source>
        <dbReference type="EMBL" id="QPM91573.1"/>
    </source>
</evidence>
<dbReference type="SUPFAM" id="SSF81442">
    <property type="entry name" value="Cytochrome c oxidase subunit I-like"/>
    <property type="match status" value="1"/>
</dbReference>
<evidence type="ECO:0000313" key="2">
    <source>
        <dbReference type="Proteomes" id="UP000283786"/>
    </source>
</evidence>
<dbReference type="AlphaFoldDB" id="A0A418SFY2"/>
<organism evidence="1 2">
    <name type="scientific">Pseudooceanicola algae</name>
    <dbReference type="NCBI Taxonomy" id="1537215"/>
    <lineage>
        <taxon>Bacteria</taxon>
        <taxon>Pseudomonadati</taxon>
        <taxon>Pseudomonadota</taxon>
        <taxon>Alphaproteobacteria</taxon>
        <taxon>Rhodobacterales</taxon>
        <taxon>Paracoccaceae</taxon>
        <taxon>Pseudooceanicola</taxon>
    </lineage>
</organism>
<sequence>MKPVSYVFFLLATISALLGMVLGIQMSASHDHSLMPVHAHMNLIGWVGMALFGIFYQITPGAELGVLPKIHLGLTVLGVVVIIPGIYLAITGGGEGAAKLGSVLTLLSMLLFTYIVATRGRAPV</sequence>
<accession>A0A418SFY2</accession>
<dbReference type="Proteomes" id="UP000283786">
    <property type="component" value="Chromosome"/>
</dbReference>
<dbReference type="RefSeq" id="WP_119839222.1">
    <property type="nucleotide sequence ID" value="NZ_CP060436.1"/>
</dbReference>
<keyword evidence="2" id="KW-1185">Reference proteome</keyword>
<dbReference type="Gene3D" id="1.20.210.10">
    <property type="entry name" value="Cytochrome c oxidase-like, subunit I domain"/>
    <property type="match status" value="1"/>
</dbReference>
<proteinExistence type="predicted"/>
<reference evidence="1 2" key="1">
    <citation type="submission" date="2020-08" db="EMBL/GenBank/DDBJ databases">
        <title>Genome sequence of Rhodobacteraceae bacterium Lw-13e.</title>
        <authorList>
            <person name="Poehlein A."/>
            <person name="Wolter L."/>
            <person name="Daniel R."/>
            <person name="Brinkhoff T."/>
        </authorList>
    </citation>
    <scope>NUCLEOTIDE SEQUENCE [LARGE SCALE GENOMIC DNA]</scope>
    <source>
        <strain evidence="1 2">Lw-13e</strain>
    </source>
</reference>
<gene>
    <name evidence="1" type="ORF">PSAL_028280</name>
</gene>
<dbReference type="InterPro" id="IPR036927">
    <property type="entry name" value="Cyt_c_oxase-like_su1_sf"/>
</dbReference>
<dbReference type="KEGG" id="palw:PSAL_028280"/>
<name>A0A418SFY2_9RHOB</name>
<dbReference type="OrthoDB" id="9808748at2"/>
<dbReference type="EMBL" id="CP060436">
    <property type="protein sequence ID" value="QPM91573.1"/>
    <property type="molecule type" value="Genomic_DNA"/>
</dbReference>
<protein>
    <submittedName>
        <fullName evidence="1">Uncharacterized protein</fullName>
    </submittedName>
</protein>